<feature type="transmembrane region" description="Helical" evidence="6">
    <location>
        <begin position="126"/>
        <end position="144"/>
    </location>
</feature>
<gene>
    <name evidence="9" type="ORF">UFOPK2656_01373</name>
    <name evidence="10" type="ORF">UFOPK3099_01729</name>
    <name evidence="11" type="ORF">UFOPK3267_01208</name>
    <name evidence="12" type="ORF">UFOPK3651_00944</name>
    <name evidence="13" type="ORF">UFOPK3931_00341</name>
    <name evidence="8" type="ORF">UFOPK4189_00881</name>
</gene>
<keyword evidence="4 6" id="KW-1133">Transmembrane helix</keyword>
<evidence type="ECO:0000256" key="5">
    <source>
        <dbReference type="ARBA" id="ARBA00023136"/>
    </source>
</evidence>
<evidence type="ECO:0000256" key="2">
    <source>
        <dbReference type="ARBA" id="ARBA00022475"/>
    </source>
</evidence>
<dbReference type="EMBL" id="CAFAAV010000138">
    <property type="protein sequence ID" value="CAB4826577.1"/>
    <property type="molecule type" value="Genomic_DNA"/>
</dbReference>
<accession>A0A6J7C059</accession>
<evidence type="ECO:0000313" key="12">
    <source>
        <dbReference type="EMBL" id="CAB4922423.1"/>
    </source>
</evidence>
<dbReference type="InterPro" id="IPR036259">
    <property type="entry name" value="MFS_trans_sf"/>
</dbReference>
<evidence type="ECO:0000256" key="3">
    <source>
        <dbReference type="ARBA" id="ARBA00022692"/>
    </source>
</evidence>
<feature type="transmembrane region" description="Helical" evidence="6">
    <location>
        <begin position="191"/>
        <end position="216"/>
    </location>
</feature>
<keyword evidence="2" id="KW-1003">Cell membrane</keyword>
<dbReference type="Gene3D" id="1.20.1250.20">
    <property type="entry name" value="MFS general substrate transporter like domains"/>
    <property type="match status" value="1"/>
</dbReference>
<dbReference type="SUPFAM" id="SSF103473">
    <property type="entry name" value="MFS general substrate transporter"/>
    <property type="match status" value="1"/>
</dbReference>
<dbReference type="EMBL" id="CAESGF010000004">
    <property type="protein sequence ID" value="CAB4363102.1"/>
    <property type="molecule type" value="Genomic_DNA"/>
</dbReference>
<reference evidence="11" key="1">
    <citation type="submission" date="2020-05" db="EMBL/GenBank/DDBJ databases">
        <authorList>
            <person name="Chiriac C."/>
            <person name="Salcher M."/>
            <person name="Ghai R."/>
            <person name="Kavagutti S V."/>
        </authorList>
    </citation>
    <scope>NUCLEOTIDE SEQUENCE</scope>
</reference>
<dbReference type="PROSITE" id="PS50850">
    <property type="entry name" value="MFS"/>
    <property type="match status" value="1"/>
</dbReference>
<evidence type="ECO:0000313" key="8">
    <source>
        <dbReference type="EMBL" id="CAB4363102.1"/>
    </source>
</evidence>
<keyword evidence="5 6" id="KW-0472">Membrane</keyword>
<sequence>MARTAANACFRFAPPFLATIAHGNGTDLAGIGVAVAVSELSGLLSPFNGELVERMHRRTAMALGLAGVGLGTVLAASSVNPLMFAVALVIISQSKVMFDLGLGAWTSDRVPFAQRGRVMGLTEISWALGLLIGVSTMGLVTAFSNWRTGYAVGAVGVVALSAIVARTLPADSGAHTAADRPARSPIRVADVAPMMVATFCLMGASQALFVTFGSYLEDTFGFTPATLSAMAFALGFGELFSSILSSRNADRWGKERSAAIGGALMVPAALALALGHAHLWAALPALAVAIAAFEFAVVSAMPLGTAAIAGSPARGMALMLGAGTTGRALCSITATRLYDAHGMAAPALLCAGFALCTIVAYGQMHRRRVARS</sequence>
<dbReference type="EMBL" id="CAEZYF010000007">
    <property type="protein sequence ID" value="CAB4721469.1"/>
    <property type="molecule type" value="Genomic_DNA"/>
</dbReference>
<feature type="transmembrane region" description="Helical" evidence="6">
    <location>
        <begin position="222"/>
        <end position="245"/>
    </location>
</feature>
<evidence type="ECO:0000313" key="10">
    <source>
        <dbReference type="EMBL" id="CAB4826577.1"/>
    </source>
</evidence>
<evidence type="ECO:0000313" key="13">
    <source>
        <dbReference type="EMBL" id="CAB4973700.1"/>
    </source>
</evidence>
<feature type="transmembrane region" description="Helical" evidence="6">
    <location>
        <begin position="150"/>
        <end position="170"/>
    </location>
</feature>
<protein>
    <submittedName>
        <fullName evidence="11">Unannotated protein</fullName>
    </submittedName>
</protein>
<dbReference type="EMBL" id="CAFBOL010000005">
    <property type="protein sequence ID" value="CAB4973700.1"/>
    <property type="molecule type" value="Genomic_DNA"/>
</dbReference>
<dbReference type="EMBL" id="CAFBMT010000004">
    <property type="protein sequence ID" value="CAB4922423.1"/>
    <property type="molecule type" value="Genomic_DNA"/>
</dbReference>
<evidence type="ECO:0000256" key="6">
    <source>
        <dbReference type="SAM" id="Phobius"/>
    </source>
</evidence>
<feature type="transmembrane region" description="Helical" evidence="6">
    <location>
        <begin position="257"/>
        <end position="279"/>
    </location>
</feature>
<dbReference type="InterPro" id="IPR011701">
    <property type="entry name" value="MFS"/>
</dbReference>
<evidence type="ECO:0000313" key="11">
    <source>
        <dbReference type="EMBL" id="CAB4850491.1"/>
    </source>
</evidence>
<dbReference type="GO" id="GO:0022857">
    <property type="term" value="F:transmembrane transporter activity"/>
    <property type="evidence" value="ECO:0007669"/>
    <property type="project" value="InterPro"/>
</dbReference>
<feature type="domain" description="Major facilitator superfamily (MFS) profile" evidence="7">
    <location>
        <begin position="1"/>
        <end position="368"/>
    </location>
</feature>
<organism evidence="11">
    <name type="scientific">freshwater metagenome</name>
    <dbReference type="NCBI Taxonomy" id="449393"/>
    <lineage>
        <taxon>unclassified sequences</taxon>
        <taxon>metagenomes</taxon>
        <taxon>ecological metagenomes</taxon>
    </lineage>
</organism>
<comment type="subcellular location">
    <subcellularLocation>
        <location evidence="1">Cell membrane</location>
        <topology evidence="1">Multi-pass membrane protein</topology>
    </subcellularLocation>
</comment>
<feature type="transmembrane region" description="Helical" evidence="6">
    <location>
        <begin position="344"/>
        <end position="362"/>
    </location>
</feature>
<dbReference type="PRINTS" id="PR01988">
    <property type="entry name" value="EXPORTERBACE"/>
</dbReference>
<dbReference type="Pfam" id="PF07690">
    <property type="entry name" value="MFS_1"/>
    <property type="match status" value="2"/>
</dbReference>
<dbReference type="InterPro" id="IPR022324">
    <property type="entry name" value="Bacilysin_exporter_BacE_put"/>
</dbReference>
<dbReference type="InterPro" id="IPR050189">
    <property type="entry name" value="MFS_Efflux_Transporters"/>
</dbReference>
<proteinExistence type="predicted"/>
<keyword evidence="3 6" id="KW-0812">Transmembrane</keyword>
<dbReference type="GO" id="GO:0005886">
    <property type="term" value="C:plasma membrane"/>
    <property type="evidence" value="ECO:0007669"/>
    <property type="project" value="UniProtKB-SubCell"/>
</dbReference>
<name>A0A6J7C059_9ZZZZ</name>
<dbReference type="PANTHER" id="PTHR43124">
    <property type="entry name" value="PURINE EFFLUX PUMP PBUE"/>
    <property type="match status" value="1"/>
</dbReference>
<dbReference type="InterPro" id="IPR020846">
    <property type="entry name" value="MFS_dom"/>
</dbReference>
<dbReference type="PANTHER" id="PTHR43124:SF3">
    <property type="entry name" value="CHLORAMPHENICOL EFFLUX PUMP RV0191"/>
    <property type="match status" value="1"/>
</dbReference>
<dbReference type="AlphaFoldDB" id="A0A6J7C059"/>
<feature type="transmembrane region" description="Helical" evidence="6">
    <location>
        <begin position="59"/>
        <end position="76"/>
    </location>
</feature>
<evidence type="ECO:0000256" key="4">
    <source>
        <dbReference type="ARBA" id="ARBA00022989"/>
    </source>
</evidence>
<evidence type="ECO:0000259" key="7">
    <source>
        <dbReference type="PROSITE" id="PS50850"/>
    </source>
</evidence>
<dbReference type="EMBL" id="CAFBIY010000056">
    <property type="protein sequence ID" value="CAB4850491.1"/>
    <property type="molecule type" value="Genomic_DNA"/>
</dbReference>
<feature type="transmembrane region" description="Helical" evidence="6">
    <location>
        <begin position="285"/>
        <end position="309"/>
    </location>
</feature>
<evidence type="ECO:0000313" key="9">
    <source>
        <dbReference type="EMBL" id="CAB4721469.1"/>
    </source>
</evidence>
<evidence type="ECO:0000256" key="1">
    <source>
        <dbReference type="ARBA" id="ARBA00004651"/>
    </source>
</evidence>